<dbReference type="WBParaSite" id="PDA_v2.g28197.t1">
    <property type="protein sequence ID" value="PDA_v2.g28197.t1"/>
    <property type="gene ID" value="PDA_v2.g28197"/>
</dbReference>
<dbReference type="InterPro" id="IPR007052">
    <property type="entry name" value="CS_dom"/>
</dbReference>
<dbReference type="AlphaFoldDB" id="A0A914Q9J6"/>
<feature type="transmembrane region" description="Helical" evidence="1">
    <location>
        <begin position="123"/>
        <end position="145"/>
    </location>
</feature>
<reference evidence="4" key="1">
    <citation type="submission" date="2022-11" db="UniProtKB">
        <authorList>
            <consortium name="WormBaseParasite"/>
        </authorList>
    </citation>
    <scope>IDENTIFICATION</scope>
</reference>
<sequence>MNSVIQNPFEFPRQQDIGASELKIQQFKASEQLLNIHELQINNGQQGFPWLFLFEVFIFFKEFAYEIPNVIFAIYFTYFFSVPKENWCTILCVAFFIGTNLILVDEGRNQLQGQRDSDKGITYGLKIAILFLVIIAGNIGIEYYVSITGYQRKYKDFVNLLILFWTFLISFIYTAKALGQRAPIEMLSPNNGNGYNYDIYTWTQTDDEVELRVRMNVYRLDANDVICKFDSKRVLYCGLKSYYPVPVIYGTLMANIKPKFEKTILQDRKIVVITFKKADHALLCDRVFVHEKPIQFG</sequence>
<dbReference type="InterPro" id="IPR008978">
    <property type="entry name" value="HSP20-like_chaperone"/>
</dbReference>
<evidence type="ECO:0000313" key="4">
    <source>
        <dbReference type="WBParaSite" id="PDA_v2.g28197.t1"/>
    </source>
</evidence>
<keyword evidence="1" id="KW-0812">Transmembrane</keyword>
<dbReference type="Gene3D" id="2.60.40.790">
    <property type="match status" value="1"/>
</dbReference>
<organism evidence="3 4">
    <name type="scientific">Panagrolaimus davidi</name>
    <dbReference type="NCBI Taxonomy" id="227884"/>
    <lineage>
        <taxon>Eukaryota</taxon>
        <taxon>Metazoa</taxon>
        <taxon>Ecdysozoa</taxon>
        <taxon>Nematoda</taxon>
        <taxon>Chromadorea</taxon>
        <taxon>Rhabditida</taxon>
        <taxon>Tylenchina</taxon>
        <taxon>Panagrolaimomorpha</taxon>
        <taxon>Panagrolaimoidea</taxon>
        <taxon>Panagrolaimidae</taxon>
        <taxon>Panagrolaimus</taxon>
    </lineage>
</organism>
<dbReference type="Proteomes" id="UP000887578">
    <property type="component" value="Unplaced"/>
</dbReference>
<dbReference type="Pfam" id="PF04969">
    <property type="entry name" value="CS"/>
    <property type="match status" value="1"/>
</dbReference>
<evidence type="ECO:0000259" key="2">
    <source>
        <dbReference type="PROSITE" id="PS51203"/>
    </source>
</evidence>
<dbReference type="PROSITE" id="PS51203">
    <property type="entry name" value="CS"/>
    <property type="match status" value="1"/>
</dbReference>
<accession>A0A914Q9J6</accession>
<evidence type="ECO:0000256" key="1">
    <source>
        <dbReference type="SAM" id="Phobius"/>
    </source>
</evidence>
<dbReference type="SUPFAM" id="SSF49764">
    <property type="entry name" value="HSP20-like chaperones"/>
    <property type="match status" value="1"/>
</dbReference>
<keyword evidence="1" id="KW-1133">Transmembrane helix</keyword>
<name>A0A914Q9J6_9BILA</name>
<feature type="domain" description="CS" evidence="2">
    <location>
        <begin position="195"/>
        <end position="288"/>
    </location>
</feature>
<keyword evidence="3" id="KW-1185">Reference proteome</keyword>
<proteinExistence type="predicted"/>
<protein>
    <submittedName>
        <fullName evidence="4">CS domain-containing protein</fullName>
    </submittedName>
</protein>
<feature type="transmembrane region" description="Helical" evidence="1">
    <location>
        <begin position="63"/>
        <end position="80"/>
    </location>
</feature>
<feature type="transmembrane region" description="Helical" evidence="1">
    <location>
        <begin position="157"/>
        <end position="175"/>
    </location>
</feature>
<feature type="transmembrane region" description="Helical" evidence="1">
    <location>
        <begin position="87"/>
        <end position="103"/>
    </location>
</feature>
<evidence type="ECO:0000313" key="3">
    <source>
        <dbReference type="Proteomes" id="UP000887578"/>
    </source>
</evidence>
<keyword evidence="1" id="KW-0472">Membrane</keyword>